<evidence type="ECO:0000313" key="4">
    <source>
        <dbReference type="Proteomes" id="UP000494365"/>
    </source>
</evidence>
<keyword evidence="4" id="KW-1185">Reference proteome</keyword>
<dbReference type="AlphaFoldDB" id="A0A6S7B485"/>
<evidence type="ECO:0000256" key="1">
    <source>
        <dbReference type="SAM" id="MobiDB-lite"/>
    </source>
</evidence>
<protein>
    <recommendedName>
        <fullName evidence="5">Pentapeptide MXKDX repeat protein</fullName>
    </recommendedName>
</protein>
<feature type="compositionally biased region" description="Gly residues" evidence="1">
    <location>
        <begin position="29"/>
        <end position="42"/>
    </location>
</feature>
<evidence type="ECO:0008006" key="5">
    <source>
        <dbReference type="Google" id="ProtNLM"/>
    </source>
</evidence>
<feature type="chain" id="PRO_5028944391" description="Pentapeptide MXKDX repeat protein" evidence="2">
    <location>
        <begin position="24"/>
        <end position="98"/>
    </location>
</feature>
<accession>A0A6S7B485</accession>
<dbReference type="EMBL" id="CADIKK010000010">
    <property type="protein sequence ID" value="CAB3787209.1"/>
    <property type="molecule type" value="Genomic_DNA"/>
</dbReference>
<evidence type="ECO:0000313" key="3">
    <source>
        <dbReference type="EMBL" id="CAB3787209.1"/>
    </source>
</evidence>
<evidence type="ECO:0000256" key="2">
    <source>
        <dbReference type="SAM" id="SignalP"/>
    </source>
</evidence>
<feature type="region of interest" description="Disordered" evidence="1">
    <location>
        <begin position="29"/>
        <end position="98"/>
    </location>
</feature>
<proteinExistence type="predicted"/>
<sequence length="98" mass="9337">MRVATKGILFSALILGLSGAAYAQGMGAGGGGAGAGQGGTGMGTPNAGGTTESTSGASGANTMGESGEMSQKQMKPKMQKKGAMDAPASDSGGMKKAY</sequence>
<feature type="compositionally biased region" description="Low complexity" evidence="1">
    <location>
        <begin position="43"/>
        <end position="60"/>
    </location>
</feature>
<dbReference type="RefSeq" id="WP_175149779.1">
    <property type="nucleotide sequence ID" value="NZ_CADIKK010000010.1"/>
</dbReference>
<organism evidence="3 4">
    <name type="scientific">Paraburkholderia ultramafica</name>
    <dbReference type="NCBI Taxonomy" id="1544867"/>
    <lineage>
        <taxon>Bacteria</taxon>
        <taxon>Pseudomonadati</taxon>
        <taxon>Pseudomonadota</taxon>
        <taxon>Betaproteobacteria</taxon>
        <taxon>Burkholderiales</taxon>
        <taxon>Burkholderiaceae</taxon>
        <taxon>Paraburkholderia</taxon>
    </lineage>
</organism>
<keyword evidence="2" id="KW-0732">Signal</keyword>
<name>A0A6S7B485_9BURK</name>
<feature type="signal peptide" evidence="2">
    <location>
        <begin position="1"/>
        <end position="23"/>
    </location>
</feature>
<gene>
    <name evidence="3" type="ORF">LMG28614_02448</name>
</gene>
<reference evidence="3 4" key="1">
    <citation type="submission" date="2020-04" db="EMBL/GenBank/DDBJ databases">
        <authorList>
            <person name="De Canck E."/>
        </authorList>
    </citation>
    <scope>NUCLEOTIDE SEQUENCE [LARGE SCALE GENOMIC DNA]</scope>
    <source>
        <strain evidence="3 4">LMG 28614</strain>
    </source>
</reference>
<dbReference type="Proteomes" id="UP000494365">
    <property type="component" value="Unassembled WGS sequence"/>
</dbReference>